<name>A0A1F7V909_9BACT</name>
<gene>
    <name evidence="1" type="ORF">A3I41_03345</name>
</gene>
<dbReference type="Proteomes" id="UP000176593">
    <property type="component" value="Unassembled WGS sequence"/>
</dbReference>
<dbReference type="EMBL" id="MGEQ01000003">
    <property type="protein sequence ID" value="OGL86963.1"/>
    <property type="molecule type" value="Genomic_DNA"/>
</dbReference>
<evidence type="ECO:0000313" key="2">
    <source>
        <dbReference type="Proteomes" id="UP000176593"/>
    </source>
</evidence>
<organism evidence="1 2">
    <name type="scientific">Candidatus Uhrbacteria bacterium RIFCSPLOWO2_02_FULL_48_18</name>
    <dbReference type="NCBI Taxonomy" id="1802408"/>
    <lineage>
        <taxon>Bacteria</taxon>
        <taxon>Candidatus Uhriibacteriota</taxon>
    </lineage>
</organism>
<reference evidence="1 2" key="1">
    <citation type="journal article" date="2016" name="Nat. Commun.">
        <title>Thousands of microbial genomes shed light on interconnected biogeochemical processes in an aquifer system.</title>
        <authorList>
            <person name="Anantharaman K."/>
            <person name="Brown C.T."/>
            <person name="Hug L.A."/>
            <person name="Sharon I."/>
            <person name="Castelle C.J."/>
            <person name="Probst A.J."/>
            <person name="Thomas B.C."/>
            <person name="Singh A."/>
            <person name="Wilkins M.J."/>
            <person name="Karaoz U."/>
            <person name="Brodie E.L."/>
            <person name="Williams K.H."/>
            <person name="Hubbard S.S."/>
            <person name="Banfield J.F."/>
        </authorList>
    </citation>
    <scope>NUCLEOTIDE SEQUENCE [LARGE SCALE GENOMIC DNA]</scope>
</reference>
<protein>
    <submittedName>
        <fullName evidence="1">Uncharacterized protein</fullName>
    </submittedName>
</protein>
<evidence type="ECO:0000313" key="1">
    <source>
        <dbReference type="EMBL" id="OGL86963.1"/>
    </source>
</evidence>
<proteinExistence type="predicted"/>
<sequence length="63" mass="6918">MATLVDLTPTITGFAFQATQLNSLGKPKSNFVFLSLRLLCESRRVHHVESHGSGTEKSIRSSD</sequence>
<accession>A0A1F7V909</accession>
<comment type="caution">
    <text evidence="1">The sequence shown here is derived from an EMBL/GenBank/DDBJ whole genome shotgun (WGS) entry which is preliminary data.</text>
</comment>
<dbReference type="AlphaFoldDB" id="A0A1F7V909"/>